<dbReference type="InterPro" id="IPR050109">
    <property type="entry name" value="HTH-type_TetR-like_transc_reg"/>
</dbReference>
<dbReference type="RefSeq" id="WP_072779852.1">
    <property type="nucleotide sequence ID" value="NZ_FQXC01000007.1"/>
</dbReference>
<proteinExistence type="predicted"/>
<evidence type="ECO:0000259" key="5">
    <source>
        <dbReference type="PROSITE" id="PS50977"/>
    </source>
</evidence>
<evidence type="ECO:0000256" key="2">
    <source>
        <dbReference type="ARBA" id="ARBA00023125"/>
    </source>
</evidence>
<gene>
    <name evidence="6" type="ORF">SAMN05443551_3989</name>
</gene>
<accession>A0A1M5XKI4</accession>
<dbReference type="Gene3D" id="1.10.10.60">
    <property type="entry name" value="Homeodomain-like"/>
    <property type="match status" value="1"/>
</dbReference>
<evidence type="ECO:0000313" key="7">
    <source>
        <dbReference type="Proteomes" id="UP000184221"/>
    </source>
</evidence>
<dbReference type="Gene3D" id="1.10.357.10">
    <property type="entry name" value="Tetracycline Repressor, domain 2"/>
    <property type="match status" value="1"/>
</dbReference>
<keyword evidence="3" id="KW-0804">Transcription</keyword>
<dbReference type="Pfam" id="PF00440">
    <property type="entry name" value="TetR_N"/>
    <property type="match status" value="1"/>
</dbReference>
<keyword evidence="1" id="KW-0805">Transcription regulation</keyword>
<dbReference type="AlphaFoldDB" id="A0A1M5XKI4"/>
<dbReference type="EMBL" id="FQXC01000007">
    <property type="protein sequence ID" value="SHI00357.1"/>
    <property type="molecule type" value="Genomic_DNA"/>
</dbReference>
<keyword evidence="7" id="KW-1185">Reference proteome</keyword>
<dbReference type="OrthoDB" id="7914379at2"/>
<dbReference type="Pfam" id="PF14246">
    <property type="entry name" value="TetR_C_7"/>
    <property type="match status" value="1"/>
</dbReference>
<organism evidence="6 7">
    <name type="scientific">Marivita hallyeonensis</name>
    <dbReference type="NCBI Taxonomy" id="996342"/>
    <lineage>
        <taxon>Bacteria</taxon>
        <taxon>Pseudomonadati</taxon>
        <taxon>Pseudomonadota</taxon>
        <taxon>Alphaproteobacteria</taxon>
        <taxon>Rhodobacterales</taxon>
        <taxon>Roseobacteraceae</taxon>
        <taxon>Marivita</taxon>
    </lineage>
</organism>
<dbReference type="SUPFAM" id="SSF46689">
    <property type="entry name" value="Homeodomain-like"/>
    <property type="match status" value="1"/>
</dbReference>
<dbReference type="PANTHER" id="PTHR30055:SF234">
    <property type="entry name" value="HTH-TYPE TRANSCRIPTIONAL REGULATOR BETI"/>
    <property type="match status" value="1"/>
</dbReference>
<dbReference type="STRING" id="996342.SAMN05443551_3989"/>
<dbReference type="PROSITE" id="PS50977">
    <property type="entry name" value="HTH_TETR_2"/>
    <property type="match status" value="1"/>
</dbReference>
<evidence type="ECO:0000256" key="1">
    <source>
        <dbReference type="ARBA" id="ARBA00023015"/>
    </source>
</evidence>
<evidence type="ECO:0000256" key="3">
    <source>
        <dbReference type="ARBA" id="ARBA00023163"/>
    </source>
</evidence>
<dbReference type="InterPro" id="IPR039536">
    <property type="entry name" value="TetR_C_Proteobacteria"/>
</dbReference>
<dbReference type="PANTHER" id="PTHR30055">
    <property type="entry name" value="HTH-TYPE TRANSCRIPTIONAL REGULATOR RUTR"/>
    <property type="match status" value="1"/>
</dbReference>
<feature type="DNA-binding region" description="H-T-H motif" evidence="4">
    <location>
        <begin position="29"/>
        <end position="48"/>
    </location>
</feature>
<reference evidence="6 7" key="1">
    <citation type="submission" date="2016-11" db="EMBL/GenBank/DDBJ databases">
        <authorList>
            <person name="Jaros S."/>
            <person name="Januszkiewicz K."/>
            <person name="Wedrychowicz H."/>
        </authorList>
    </citation>
    <scope>NUCLEOTIDE SEQUENCE [LARGE SCALE GENOMIC DNA]</scope>
    <source>
        <strain evidence="6 7">DSM 29431</strain>
    </source>
</reference>
<feature type="domain" description="HTH tetR-type" evidence="5">
    <location>
        <begin position="6"/>
        <end position="66"/>
    </location>
</feature>
<evidence type="ECO:0000313" key="6">
    <source>
        <dbReference type="EMBL" id="SHI00357.1"/>
    </source>
</evidence>
<protein>
    <submittedName>
        <fullName evidence="6">Transcriptional regulator, TetR family</fullName>
    </submittedName>
</protein>
<dbReference type="Proteomes" id="UP000184221">
    <property type="component" value="Unassembled WGS sequence"/>
</dbReference>
<dbReference type="InterPro" id="IPR009057">
    <property type="entry name" value="Homeodomain-like_sf"/>
</dbReference>
<evidence type="ECO:0000256" key="4">
    <source>
        <dbReference type="PROSITE-ProRule" id="PRU00335"/>
    </source>
</evidence>
<keyword evidence="2 4" id="KW-0238">DNA-binding</keyword>
<dbReference type="GO" id="GO:0000976">
    <property type="term" value="F:transcription cis-regulatory region binding"/>
    <property type="evidence" value="ECO:0007669"/>
    <property type="project" value="TreeGrafter"/>
</dbReference>
<sequence length="198" mass="21455">MSEDQTTRRAEIEAAAFKVLERVGYKKASMLQIAKEAKASNETLYAWYGNKQSLFQSLIVANAGAVEEALESTFTGDSDDLFALGKLVLGFTATQKAIIINRAAVADVQETGLLSQAIETHARQAMLRCIKAQLAGMEASGKFTFEHGVAVATEVYVSLLIGELQMQQSLGSVPALSQDEIEARSRRASSLFGKLFEN</sequence>
<dbReference type="InterPro" id="IPR001647">
    <property type="entry name" value="HTH_TetR"/>
</dbReference>
<name>A0A1M5XKI4_9RHOB</name>
<dbReference type="GO" id="GO:0003700">
    <property type="term" value="F:DNA-binding transcription factor activity"/>
    <property type="evidence" value="ECO:0007669"/>
    <property type="project" value="TreeGrafter"/>
</dbReference>